<sequence>MRMQSQSRQVVGNLAPIDKGQFDGAAVVSTSTPPELRSRASQQEPEAESAQQHDRVSDRER</sequence>
<feature type="compositionally biased region" description="Low complexity" evidence="1">
    <location>
        <begin position="39"/>
        <end position="50"/>
    </location>
</feature>
<feature type="region of interest" description="Disordered" evidence="1">
    <location>
        <begin position="1"/>
        <end position="61"/>
    </location>
</feature>
<accession>A0A5J9SLD0</accession>
<dbReference type="Proteomes" id="UP000324897">
    <property type="component" value="Unassembled WGS sequence"/>
</dbReference>
<proteinExistence type="predicted"/>
<dbReference type="EMBL" id="RWGY01000676">
    <property type="protein sequence ID" value="TVT99799.1"/>
    <property type="molecule type" value="Genomic_DNA"/>
</dbReference>
<comment type="caution">
    <text evidence="2">The sequence shown here is derived from an EMBL/GenBank/DDBJ whole genome shotgun (WGS) entry which is preliminary data.</text>
</comment>
<feature type="non-terminal residue" evidence="2">
    <location>
        <position position="1"/>
    </location>
</feature>
<organism evidence="2 3">
    <name type="scientific">Eragrostis curvula</name>
    <name type="common">weeping love grass</name>
    <dbReference type="NCBI Taxonomy" id="38414"/>
    <lineage>
        <taxon>Eukaryota</taxon>
        <taxon>Viridiplantae</taxon>
        <taxon>Streptophyta</taxon>
        <taxon>Embryophyta</taxon>
        <taxon>Tracheophyta</taxon>
        <taxon>Spermatophyta</taxon>
        <taxon>Magnoliopsida</taxon>
        <taxon>Liliopsida</taxon>
        <taxon>Poales</taxon>
        <taxon>Poaceae</taxon>
        <taxon>PACMAD clade</taxon>
        <taxon>Chloridoideae</taxon>
        <taxon>Eragrostideae</taxon>
        <taxon>Eragrostidinae</taxon>
        <taxon>Eragrostis</taxon>
    </lineage>
</organism>
<feature type="compositionally biased region" description="Polar residues" evidence="1">
    <location>
        <begin position="1"/>
        <end position="10"/>
    </location>
</feature>
<reference evidence="2 3" key="1">
    <citation type="journal article" date="2019" name="Sci. Rep.">
        <title>A high-quality genome of Eragrostis curvula grass provides insights into Poaceae evolution and supports new strategies to enhance forage quality.</title>
        <authorList>
            <person name="Carballo J."/>
            <person name="Santos B.A.C.M."/>
            <person name="Zappacosta D."/>
            <person name="Garbus I."/>
            <person name="Selva J.P."/>
            <person name="Gallo C.A."/>
            <person name="Diaz A."/>
            <person name="Albertini E."/>
            <person name="Caccamo M."/>
            <person name="Echenique V."/>
        </authorList>
    </citation>
    <scope>NUCLEOTIDE SEQUENCE [LARGE SCALE GENOMIC DNA]</scope>
    <source>
        <strain evidence="3">cv. Victoria</strain>
        <tissue evidence="2">Leaf</tissue>
    </source>
</reference>
<gene>
    <name evidence="2" type="ORF">EJB05_54800</name>
</gene>
<evidence type="ECO:0000313" key="2">
    <source>
        <dbReference type="EMBL" id="TVT99799.1"/>
    </source>
</evidence>
<dbReference type="AlphaFoldDB" id="A0A5J9SLD0"/>
<protein>
    <submittedName>
        <fullName evidence="2">Uncharacterized protein</fullName>
    </submittedName>
</protein>
<dbReference type="Gramene" id="TVT99799">
    <property type="protein sequence ID" value="TVT99799"/>
    <property type="gene ID" value="EJB05_54800"/>
</dbReference>
<keyword evidence="3" id="KW-1185">Reference proteome</keyword>
<name>A0A5J9SLD0_9POAL</name>
<evidence type="ECO:0000256" key="1">
    <source>
        <dbReference type="SAM" id="MobiDB-lite"/>
    </source>
</evidence>
<feature type="compositionally biased region" description="Basic and acidic residues" evidence="1">
    <location>
        <begin position="51"/>
        <end position="61"/>
    </location>
</feature>
<evidence type="ECO:0000313" key="3">
    <source>
        <dbReference type="Proteomes" id="UP000324897"/>
    </source>
</evidence>